<name>A0A0F9PSI2_9ZZZZ</name>
<gene>
    <name evidence="1" type="ORF">LCGC14_1101790</name>
</gene>
<accession>A0A0F9PSI2</accession>
<organism evidence="1">
    <name type="scientific">marine sediment metagenome</name>
    <dbReference type="NCBI Taxonomy" id="412755"/>
    <lineage>
        <taxon>unclassified sequences</taxon>
        <taxon>metagenomes</taxon>
        <taxon>ecological metagenomes</taxon>
    </lineage>
</organism>
<sequence length="81" mass="9149">MSTKKRIMSTWKVCRGIVNDKTFKPIALVEIQGVERQEGDGIFYAGDVVETDKDLSRHNTPVLRFQKVPLAEEPKSSAKTK</sequence>
<protein>
    <submittedName>
        <fullName evidence="1">Uncharacterized protein</fullName>
    </submittedName>
</protein>
<evidence type="ECO:0000313" key="1">
    <source>
        <dbReference type="EMBL" id="KKN04016.1"/>
    </source>
</evidence>
<proteinExistence type="predicted"/>
<reference evidence="1" key="1">
    <citation type="journal article" date="2015" name="Nature">
        <title>Complex archaea that bridge the gap between prokaryotes and eukaryotes.</title>
        <authorList>
            <person name="Spang A."/>
            <person name="Saw J.H."/>
            <person name="Jorgensen S.L."/>
            <person name="Zaremba-Niedzwiedzka K."/>
            <person name="Martijn J."/>
            <person name="Lind A.E."/>
            <person name="van Eijk R."/>
            <person name="Schleper C."/>
            <person name="Guy L."/>
            <person name="Ettema T.J."/>
        </authorList>
    </citation>
    <scope>NUCLEOTIDE SEQUENCE</scope>
</reference>
<dbReference type="AlphaFoldDB" id="A0A0F9PSI2"/>
<dbReference type="EMBL" id="LAZR01004970">
    <property type="protein sequence ID" value="KKN04016.1"/>
    <property type="molecule type" value="Genomic_DNA"/>
</dbReference>
<comment type="caution">
    <text evidence="1">The sequence shown here is derived from an EMBL/GenBank/DDBJ whole genome shotgun (WGS) entry which is preliminary data.</text>
</comment>